<gene>
    <name evidence="3" type="ORF">K466DRAFT_548171</name>
</gene>
<dbReference type="SUPFAM" id="SSF52047">
    <property type="entry name" value="RNI-like"/>
    <property type="match status" value="1"/>
</dbReference>
<feature type="region of interest" description="Disordered" evidence="1">
    <location>
        <begin position="1"/>
        <end position="33"/>
    </location>
</feature>
<feature type="compositionally biased region" description="Basic and acidic residues" evidence="1">
    <location>
        <begin position="1"/>
        <end position="12"/>
    </location>
</feature>
<dbReference type="Gene3D" id="3.80.10.10">
    <property type="entry name" value="Ribonuclease Inhibitor"/>
    <property type="match status" value="1"/>
</dbReference>
<evidence type="ECO:0000313" key="3">
    <source>
        <dbReference type="EMBL" id="TFK87773.1"/>
    </source>
</evidence>
<feature type="transmembrane region" description="Helical" evidence="2">
    <location>
        <begin position="293"/>
        <end position="319"/>
    </location>
</feature>
<protein>
    <submittedName>
        <fullName evidence="3">RNI-like protein</fullName>
    </submittedName>
</protein>
<keyword evidence="2" id="KW-1133">Transmembrane helix</keyword>
<sequence length="984" mass="109004">MARRVDAGRPTERTPLLASSSRSASARNVSSDSRVHAGLPHIGSFVAGIRPEDLHKYSVDNLYPHTLQRRPAQTAFALCALLYYRTYLREASPSRSDIWARWRHGEQSTAALRESEALTDQVWKHFLAEEGLPEDVQEVLWTPYPLYPDSQKTVRVLDFLQSADAPKSLLSHRLIQLCVEDTWIYGRNGSPGDDNLWTRLLHFWDSTGVPHRFIALYAVSRICRPWSPITLPSLLTLISFILAFPSTPLPDSFGYTLLLVSFSWKVILLHLPVHPSPLFLLYPEQTLPLAVLVWRGLAQTFFPVVAFFIPGLLVSMFLLSTSLSDKFLWLATTPTASASPMDSRVVFLSLLTIIFLFLMCALGYAALVHPFLAPAEGPHAVSWDRYSTSVGMEARQSFARTVDAYATPYYFPAPFNILQVLFVQLPKTVLNAFRMDASKHTGQLEKVLWRIIIAPDFPQPMSSRKRSSLGGGQPPTKRRRTEIGSHKPDDDIPTPQAQANAPSASALSTRTIPAENLPTLSMICVRVFAENLQRLHGDERTWEDVRWRLKQLPDSLSQKVFAGLRHTCPSLLQHGFIVAYFLRGSSIVLDEDLPGVGKLTIHAIGDMPSKDKLRELQLTGFGKIADTVFASVVAKLPSLRKLNLRGCTKVGQKTVEAAAEHCPLLEVVNFNYTAAPPTSLAPLLKQCEHLEVLKVAGIPNWTDATCSKLWAALDATEDFKLPNMRSLKLRQAPLSDAVVNLVLAACPNLQRLDLSFTSVKRPILPPSNLVEKLVLTSTKIPSDELVSMVRGLAKLKTLAIGAMGGGQGSSAAISNTSAMTMTDESLHSLTEILEGCPDLERVNLVGNTKLGFTGRRGPDTALAYFIRRVGRRCKYLNLAGITSLRSSDLEGLAHPDGVDDGPPRLMQLNLNNTAVDDTAAPYISACIHLQTLELAGTKFSSAGLFPIIDACERLENLDLTSCRGVRVSDRRRFFEVWEEEWKNK</sequence>
<keyword evidence="2" id="KW-0472">Membrane</keyword>
<feature type="compositionally biased region" description="Low complexity" evidence="1">
    <location>
        <begin position="495"/>
        <end position="506"/>
    </location>
</feature>
<name>A0A5C3PP55_9APHY</name>
<dbReference type="Proteomes" id="UP000308197">
    <property type="component" value="Unassembled WGS sequence"/>
</dbReference>
<keyword evidence="4" id="KW-1185">Reference proteome</keyword>
<dbReference type="PANTHER" id="PTHR13318">
    <property type="entry name" value="PARTNER OF PAIRED, ISOFORM B-RELATED"/>
    <property type="match status" value="1"/>
</dbReference>
<feature type="compositionally biased region" description="Low complexity" evidence="1">
    <location>
        <begin position="18"/>
        <end position="32"/>
    </location>
</feature>
<evidence type="ECO:0000256" key="1">
    <source>
        <dbReference type="SAM" id="MobiDB-lite"/>
    </source>
</evidence>
<dbReference type="InterPro" id="IPR032675">
    <property type="entry name" value="LRR_dom_sf"/>
</dbReference>
<dbReference type="EMBL" id="ML211139">
    <property type="protein sequence ID" value="TFK87773.1"/>
    <property type="molecule type" value="Genomic_DNA"/>
</dbReference>
<dbReference type="InParanoid" id="A0A5C3PP55"/>
<dbReference type="GO" id="GO:0031146">
    <property type="term" value="P:SCF-dependent proteasomal ubiquitin-dependent protein catabolic process"/>
    <property type="evidence" value="ECO:0007669"/>
    <property type="project" value="TreeGrafter"/>
</dbReference>
<reference evidence="3 4" key="1">
    <citation type="journal article" date="2019" name="Nat. Ecol. Evol.">
        <title>Megaphylogeny resolves global patterns of mushroom evolution.</title>
        <authorList>
            <person name="Varga T."/>
            <person name="Krizsan K."/>
            <person name="Foldi C."/>
            <person name="Dima B."/>
            <person name="Sanchez-Garcia M."/>
            <person name="Sanchez-Ramirez S."/>
            <person name="Szollosi G.J."/>
            <person name="Szarkandi J.G."/>
            <person name="Papp V."/>
            <person name="Albert L."/>
            <person name="Andreopoulos W."/>
            <person name="Angelini C."/>
            <person name="Antonin V."/>
            <person name="Barry K.W."/>
            <person name="Bougher N.L."/>
            <person name="Buchanan P."/>
            <person name="Buyck B."/>
            <person name="Bense V."/>
            <person name="Catcheside P."/>
            <person name="Chovatia M."/>
            <person name="Cooper J."/>
            <person name="Damon W."/>
            <person name="Desjardin D."/>
            <person name="Finy P."/>
            <person name="Geml J."/>
            <person name="Haridas S."/>
            <person name="Hughes K."/>
            <person name="Justo A."/>
            <person name="Karasinski D."/>
            <person name="Kautmanova I."/>
            <person name="Kiss B."/>
            <person name="Kocsube S."/>
            <person name="Kotiranta H."/>
            <person name="LaButti K.M."/>
            <person name="Lechner B.E."/>
            <person name="Liimatainen K."/>
            <person name="Lipzen A."/>
            <person name="Lukacs Z."/>
            <person name="Mihaltcheva S."/>
            <person name="Morgado L.N."/>
            <person name="Niskanen T."/>
            <person name="Noordeloos M.E."/>
            <person name="Ohm R.A."/>
            <person name="Ortiz-Santana B."/>
            <person name="Ovrebo C."/>
            <person name="Racz N."/>
            <person name="Riley R."/>
            <person name="Savchenko A."/>
            <person name="Shiryaev A."/>
            <person name="Soop K."/>
            <person name="Spirin V."/>
            <person name="Szebenyi C."/>
            <person name="Tomsovsky M."/>
            <person name="Tulloss R.E."/>
            <person name="Uehling J."/>
            <person name="Grigoriev I.V."/>
            <person name="Vagvolgyi C."/>
            <person name="Papp T."/>
            <person name="Martin F.M."/>
            <person name="Miettinen O."/>
            <person name="Hibbett D.S."/>
            <person name="Nagy L.G."/>
        </authorList>
    </citation>
    <scope>NUCLEOTIDE SEQUENCE [LARGE SCALE GENOMIC DNA]</scope>
    <source>
        <strain evidence="3 4">HHB13444</strain>
    </source>
</reference>
<dbReference type="GO" id="GO:0019005">
    <property type="term" value="C:SCF ubiquitin ligase complex"/>
    <property type="evidence" value="ECO:0007669"/>
    <property type="project" value="TreeGrafter"/>
</dbReference>
<organism evidence="3 4">
    <name type="scientific">Polyporus arcularius HHB13444</name>
    <dbReference type="NCBI Taxonomy" id="1314778"/>
    <lineage>
        <taxon>Eukaryota</taxon>
        <taxon>Fungi</taxon>
        <taxon>Dikarya</taxon>
        <taxon>Basidiomycota</taxon>
        <taxon>Agaricomycotina</taxon>
        <taxon>Agaricomycetes</taxon>
        <taxon>Polyporales</taxon>
        <taxon>Polyporaceae</taxon>
        <taxon>Polyporus</taxon>
    </lineage>
</organism>
<feature type="region of interest" description="Disordered" evidence="1">
    <location>
        <begin position="459"/>
        <end position="508"/>
    </location>
</feature>
<accession>A0A5C3PP55</accession>
<feature type="transmembrane region" description="Helical" evidence="2">
    <location>
        <begin position="226"/>
        <end position="245"/>
    </location>
</feature>
<feature type="compositionally biased region" description="Basic and acidic residues" evidence="1">
    <location>
        <begin position="481"/>
        <end position="490"/>
    </location>
</feature>
<dbReference type="AlphaFoldDB" id="A0A5C3PP55"/>
<dbReference type="STRING" id="1314778.A0A5C3PP55"/>
<evidence type="ECO:0000313" key="4">
    <source>
        <dbReference type="Proteomes" id="UP000308197"/>
    </source>
</evidence>
<proteinExistence type="predicted"/>
<keyword evidence="2" id="KW-0812">Transmembrane</keyword>
<feature type="transmembrane region" description="Helical" evidence="2">
    <location>
        <begin position="345"/>
        <end position="367"/>
    </location>
</feature>
<evidence type="ECO:0000256" key="2">
    <source>
        <dbReference type="SAM" id="Phobius"/>
    </source>
</evidence>